<organism evidence="2 3">
    <name type="scientific">Candidatus Xianfuyuplasma coldseepsis</name>
    <dbReference type="NCBI Taxonomy" id="2782163"/>
    <lineage>
        <taxon>Bacteria</taxon>
        <taxon>Bacillati</taxon>
        <taxon>Mycoplasmatota</taxon>
        <taxon>Mollicutes</taxon>
        <taxon>Candidatus Izemoplasmatales</taxon>
        <taxon>Candidatus Izemoplasmataceae</taxon>
        <taxon>Candidatus Xianfuyuplasma</taxon>
    </lineage>
</organism>
<feature type="transmembrane region" description="Helical" evidence="1">
    <location>
        <begin position="54"/>
        <end position="76"/>
    </location>
</feature>
<proteinExistence type="predicted"/>
<protein>
    <submittedName>
        <fullName evidence="2">RDD family protein</fullName>
    </submittedName>
</protein>
<dbReference type="EMBL" id="CP048914">
    <property type="protein sequence ID" value="QMS85597.1"/>
    <property type="molecule type" value="Genomic_DNA"/>
</dbReference>
<dbReference type="Proteomes" id="UP000514720">
    <property type="component" value="Chromosome"/>
</dbReference>
<keyword evidence="1" id="KW-1133">Transmembrane helix</keyword>
<sequence length="187" mass="21442">MDKEQLILEIKACQPSYGSLVLSRLIDFILLVVLIIIAYFISYPDGDLFNSSSYLLFVALNVLSLFIVFVLPILILKGQTIGEKIIGIKFYSLITFEVIGRERFMNLLGAAVATNLIHNDAYESLHDLINPMQTLRMKRLGYIYINMKLFQELLKNVPDMPKIINPDFGKTIEEINAEIEEYFNNIE</sequence>
<evidence type="ECO:0000256" key="1">
    <source>
        <dbReference type="SAM" id="Phobius"/>
    </source>
</evidence>
<reference evidence="2 3" key="1">
    <citation type="submission" date="2020-02" db="EMBL/GenBank/DDBJ databases">
        <authorList>
            <person name="Zheng R.K."/>
            <person name="Sun C.M."/>
        </authorList>
    </citation>
    <scope>NUCLEOTIDE SEQUENCE [LARGE SCALE GENOMIC DNA]</scope>
    <source>
        <strain evidence="3">zrk13</strain>
    </source>
</reference>
<keyword evidence="1" id="KW-0472">Membrane</keyword>
<gene>
    <name evidence="2" type="ORF">G4Z02_07535</name>
</gene>
<dbReference type="AlphaFoldDB" id="A0A7L7KSA1"/>
<accession>A0A7L7KSA1</accession>
<evidence type="ECO:0000313" key="2">
    <source>
        <dbReference type="EMBL" id="QMS85597.1"/>
    </source>
</evidence>
<feature type="transmembrane region" description="Helical" evidence="1">
    <location>
        <begin position="21"/>
        <end position="42"/>
    </location>
</feature>
<dbReference type="KEGG" id="xcl:G4Z02_07535"/>
<name>A0A7L7KSA1_9MOLU</name>
<evidence type="ECO:0000313" key="3">
    <source>
        <dbReference type="Proteomes" id="UP000514720"/>
    </source>
</evidence>
<keyword evidence="3" id="KW-1185">Reference proteome</keyword>
<dbReference type="RefSeq" id="WP_258877398.1">
    <property type="nucleotide sequence ID" value="NZ_CP048914.1"/>
</dbReference>
<keyword evidence="1" id="KW-0812">Transmembrane</keyword>